<gene>
    <name evidence="2" type="ORF">EKH77_17680</name>
</gene>
<dbReference type="EMBL" id="CP034587">
    <property type="protein sequence ID" value="AZQ72810.1"/>
    <property type="molecule type" value="Genomic_DNA"/>
</dbReference>
<reference evidence="2 3" key="1">
    <citation type="submission" date="2018-12" db="EMBL/GenBank/DDBJ databases">
        <title>The whole draft genome of Streptomyce luteoverticillatus CGMCC 15060.</title>
        <authorList>
            <person name="Feng Z."/>
            <person name="Chen G."/>
            <person name="Zhang J."/>
            <person name="Zhu H."/>
            <person name="Yu X."/>
            <person name="Zhang W."/>
            <person name="Zhang X."/>
        </authorList>
    </citation>
    <scope>NUCLEOTIDE SEQUENCE [LARGE SCALE GENOMIC DNA]</scope>
    <source>
        <strain evidence="2 3">CGMCC 15060</strain>
    </source>
</reference>
<proteinExistence type="predicted"/>
<name>A0A3Q9FVK9_STRLT</name>
<accession>A0A3Q9FVK9</accession>
<evidence type="ECO:0000313" key="2">
    <source>
        <dbReference type="EMBL" id="AZQ72810.1"/>
    </source>
</evidence>
<dbReference type="Proteomes" id="UP000267900">
    <property type="component" value="Chromosome"/>
</dbReference>
<protein>
    <submittedName>
        <fullName evidence="2">Uncharacterized protein</fullName>
    </submittedName>
</protein>
<evidence type="ECO:0000256" key="1">
    <source>
        <dbReference type="SAM" id="MobiDB-lite"/>
    </source>
</evidence>
<organism evidence="2 3">
    <name type="scientific">Streptomyces luteoverticillatus</name>
    <name type="common">Streptoverticillium luteoverticillatus</name>
    <dbReference type="NCBI Taxonomy" id="66425"/>
    <lineage>
        <taxon>Bacteria</taxon>
        <taxon>Bacillati</taxon>
        <taxon>Actinomycetota</taxon>
        <taxon>Actinomycetes</taxon>
        <taxon>Kitasatosporales</taxon>
        <taxon>Streptomycetaceae</taxon>
        <taxon>Streptomyces</taxon>
    </lineage>
</organism>
<evidence type="ECO:0000313" key="3">
    <source>
        <dbReference type="Proteomes" id="UP000267900"/>
    </source>
</evidence>
<dbReference type="RefSeq" id="WP_126915326.1">
    <property type="nucleotide sequence ID" value="NZ_CP034587.1"/>
</dbReference>
<sequence length="277" mass="29864">MADANISPPMASPGYGKRSAPGQAPRDPHTFAHLPAREAYIASHIDRLPDGAAMDAKTLAKELPYGQQAVRTALNNLSEAGHLRRIREPAGDGTTQWVFRTFFSRTARSDAWWERWLNEGDEPQPDATPQRSAAYDALATLGLTDPRLALSARECADLEPLAAEWLARGIPPAQLIATLTAGLPSSVHSPAAFTRRRLREKMPPEPPLPAAPLGRRIMECTSCRTPGRPEALSGGLCRVCRGVDVHPGAGPGPQERAAAVRAHADRVRAGLRHAERG</sequence>
<feature type="region of interest" description="Disordered" evidence="1">
    <location>
        <begin position="1"/>
        <end position="30"/>
    </location>
</feature>
<dbReference type="OrthoDB" id="4350229at2"/>
<dbReference type="AlphaFoldDB" id="A0A3Q9FVK9"/>
<keyword evidence="3" id="KW-1185">Reference proteome</keyword>